<feature type="compositionally biased region" description="Basic and acidic residues" evidence="1">
    <location>
        <begin position="111"/>
        <end position="120"/>
    </location>
</feature>
<reference evidence="3" key="1">
    <citation type="submission" date="2016-04" db="EMBL/GenBank/DDBJ databases">
        <authorList>
            <person name="Chen S.-C."/>
            <person name="Lai M.-C."/>
        </authorList>
    </citation>
    <scope>NUCLEOTIDE SEQUENCE [LARGE SCALE GENOMIC DNA]</scope>
    <source>
        <strain evidence="3">AB14</strain>
    </source>
</reference>
<evidence type="ECO:0000313" key="2">
    <source>
        <dbReference type="EMBL" id="OLZ39999.1"/>
    </source>
</evidence>
<feature type="compositionally biased region" description="Acidic residues" evidence="1">
    <location>
        <begin position="86"/>
        <end position="97"/>
    </location>
</feature>
<protein>
    <submittedName>
        <fullName evidence="2">Uncharacterized protein</fullName>
    </submittedName>
</protein>
<dbReference type="Proteomes" id="UP000189370">
    <property type="component" value="Unassembled WGS sequence"/>
</dbReference>
<comment type="caution">
    <text evidence="2">The sequence shown here is derived from an EMBL/GenBank/DDBJ whole genome shotgun (WGS) entry which is preliminary data.</text>
</comment>
<dbReference type="EMBL" id="LWLN01000001">
    <property type="protein sequence ID" value="OLZ39999.1"/>
    <property type="molecule type" value="Genomic_DNA"/>
</dbReference>
<sequence length="151" mass="16461">MSHAGASGTAINRRNASRKGPGSTAVAIPLGPEQPEIHGQKQQLQEQQAGVAAGEVGERDHVVDTRRQQHHGRADQNDGLVREESSEPVDDGDDEEGQHERAVYEPAVGDRGAKPDEGRGQQHRQHGRDESLEDRRCRRSSQPRSRAIATA</sequence>
<proteinExistence type="predicted"/>
<feature type="compositionally biased region" description="Low complexity" evidence="1">
    <location>
        <begin position="45"/>
        <end position="55"/>
    </location>
</feature>
<feature type="region of interest" description="Disordered" evidence="1">
    <location>
        <begin position="1"/>
        <end position="151"/>
    </location>
</feature>
<dbReference type="AlphaFoldDB" id="A0A1S8ATZ7"/>
<name>A0A1S8ATZ7_9EURY</name>
<evidence type="ECO:0000313" key="3">
    <source>
        <dbReference type="Proteomes" id="UP000189370"/>
    </source>
</evidence>
<accession>A0A1S8ATZ7</accession>
<gene>
    <name evidence="2" type="ORF">A6E15_02945</name>
</gene>
<feature type="compositionally biased region" description="Basic and acidic residues" evidence="1">
    <location>
        <begin position="56"/>
        <end position="85"/>
    </location>
</feature>
<feature type="compositionally biased region" description="Basic and acidic residues" evidence="1">
    <location>
        <begin position="127"/>
        <end position="136"/>
    </location>
</feature>
<keyword evidence="3" id="KW-1185">Reference proteome</keyword>
<feature type="compositionally biased region" description="Low complexity" evidence="1">
    <location>
        <begin position="140"/>
        <end position="151"/>
    </location>
</feature>
<evidence type="ECO:0000256" key="1">
    <source>
        <dbReference type="SAM" id="MobiDB-lite"/>
    </source>
</evidence>
<organism evidence="2 3">
    <name type="scientific">Natrinema saccharevitans</name>
    <dbReference type="NCBI Taxonomy" id="301967"/>
    <lineage>
        <taxon>Archaea</taxon>
        <taxon>Methanobacteriati</taxon>
        <taxon>Methanobacteriota</taxon>
        <taxon>Stenosarchaea group</taxon>
        <taxon>Halobacteria</taxon>
        <taxon>Halobacteriales</taxon>
        <taxon>Natrialbaceae</taxon>
        <taxon>Natrinema</taxon>
    </lineage>
</organism>